<feature type="compositionally biased region" description="Basic and acidic residues" evidence="1">
    <location>
        <begin position="544"/>
        <end position="554"/>
    </location>
</feature>
<dbReference type="CDD" id="cd14366">
    <property type="entry name" value="CUE_CUED1"/>
    <property type="match status" value="1"/>
</dbReference>
<feature type="compositionally biased region" description="Low complexity" evidence="1">
    <location>
        <begin position="399"/>
        <end position="411"/>
    </location>
</feature>
<feature type="region of interest" description="Disordered" evidence="1">
    <location>
        <begin position="1"/>
        <end position="47"/>
    </location>
</feature>
<dbReference type="KEGG" id="spu:100888436"/>
<feature type="region of interest" description="Disordered" evidence="1">
    <location>
        <begin position="387"/>
        <end position="570"/>
    </location>
</feature>
<dbReference type="Gene3D" id="1.10.8.10">
    <property type="entry name" value="DNA helicase RuvA subunit, C-terminal domain"/>
    <property type="match status" value="1"/>
</dbReference>
<dbReference type="InterPro" id="IPR009060">
    <property type="entry name" value="UBA-like_sf"/>
</dbReference>
<feature type="compositionally biased region" description="Basic residues" evidence="1">
    <location>
        <begin position="497"/>
        <end position="506"/>
    </location>
</feature>
<dbReference type="GO" id="GO:0043130">
    <property type="term" value="F:ubiquitin binding"/>
    <property type="evidence" value="ECO:0007669"/>
    <property type="project" value="InterPro"/>
</dbReference>
<dbReference type="EnsemblMetazoa" id="XM_030992162">
    <property type="protein sequence ID" value="XP_030848022"/>
    <property type="gene ID" value="LOC100888436"/>
</dbReference>
<evidence type="ECO:0000313" key="4">
    <source>
        <dbReference type="Proteomes" id="UP000007110"/>
    </source>
</evidence>
<dbReference type="SUPFAM" id="SSF46934">
    <property type="entry name" value="UBA-like"/>
    <property type="match status" value="1"/>
</dbReference>
<dbReference type="InterPro" id="IPR003892">
    <property type="entry name" value="CUE"/>
</dbReference>
<evidence type="ECO:0000256" key="1">
    <source>
        <dbReference type="SAM" id="MobiDB-lite"/>
    </source>
</evidence>
<dbReference type="GeneID" id="100888436"/>
<proteinExistence type="predicted"/>
<sequence>MASAGGSSSSKKNKKKRHSAPVVSSPNTISYGPPPTQTVTNPAMPVQLPGYPVQPGLYAPEGYPLQTPSGYPAPFPAGGVPRMAVPTQPMMPLPQRPQQPQQQPQPQPQQQPPPQRQLDFSQAMADFKGMFPNMDLAVIETVLRSNSGKVDETIDQLLKLNADIPETAPAPPPPVMQPSTGFPVPPSQLPPEMLGGFLDEPPPYSPPEADSPFSRFNSNTPPQSNTATPAPPVPVARSRDATTVQRTPPQGPPPRRTQSLGGEESVSSATRENYRNVMQRMGDLQTSREWNPPMVGNLPTDFLRLSVSGGGDSPSSTPSPSTETSQLGMAPGIKQKLDENTNRRRSLGQNNAESHRMLEDEKLALMMQNEEFLRQLQQDPEFLSALERDYHDALREGRTTSNTAPTTAATPTPSPISPPPRPSLAPVHRQPPPDMANRPLPATPGPELPARPSRMKRESSGSSLPPSSSAGGSRGMTNGATSASGGLSVEDIDFRNKLNHMGKSSKTKLFQQAGRFQKKKKASKKYETEGGASDALLGGESLYEELKDNDLSHEVKKRSSKKRHSFGRQRSLLTYEECDPNFFSR</sequence>
<feature type="compositionally biased region" description="Pro residues" evidence="1">
    <location>
        <begin position="412"/>
        <end position="434"/>
    </location>
</feature>
<reference evidence="4" key="1">
    <citation type="submission" date="2015-02" db="EMBL/GenBank/DDBJ databases">
        <title>Genome sequencing for Strongylocentrotus purpuratus.</title>
        <authorList>
            <person name="Murali S."/>
            <person name="Liu Y."/>
            <person name="Vee V."/>
            <person name="English A."/>
            <person name="Wang M."/>
            <person name="Skinner E."/>
            <person name="Han Y."/>
            <person name="Muzny D.M."/>
            <person name="Worley K.C."/>
            <person name="Gibbs R.A."/>
        </authorList>
    </citation>
    <scope>NUCLEOTIDE SEQUENCE</scope>
</reference>
<feature type="region of interest" description="Disordered" evidence="1">
    <location>
        <begin position="161"/>
        <end position="362"/>
    </location>
</feature>
<feature type="domain" description="CUE" evidence="2">
    <location>
        <begin position="119"/>
        <end position="162"/>
    </location>
</feature>
<organism evidence="3 4">
    <name type="scientific">Strongylocentrotus purpuratus</name>
    <name type="common">Purple sea urchin</name>
    <dbReference type="NCBI Taxonomy" id="7668"/>
    <lineage>
        <taxon>Eukaryota</taxon>
        <taxon>Metazoa</taxon>
        <taxon>Echinodermata</taxon>
        <taxon>Eleutherozoa</taxon>
        <taxon>Echinozoa</taxon>
        <taxon>Echinoidea</taxon>
        <taxon>Euechinoidea</taxon>
        <taxon>Echinacea</taxon>
        <taxon>Camarodonta</taxon>
        <taxon>Echinidea</taxon>
        <taxon>Strongylocentrotidae</taxon>
        <taxon>Strongylocentrotus</taxon>
    </lineage>
</organism>
<dbReference type="OrthoDB" id="5794653at2759"/>
<reference evidence="3" key="2">
    <citation type="submission" date="2021-01" db="UniProtKB">
        <authorList>
            <consortium name="EnsemblMetazoa"/>
        </authorList>
    </citation>
    <scope>IDENTIFICATION</scope>
</reference>
<feature type="compositionally biased region" description="Polar residues" evidence="1">
    <location>
        <begin position="214"/>
        <end position="225"/>
    </location>
</feature>
<feature type="compositionally biased region" description="Basic and acidic residues" evidence="1">
    <location>
        <begin position="353"/>
        <end position="362"/>
    </location>
</feature>
<feature type="compositionally biased region" description="Low complexity" evidence="1">
    <location>
        <begin position="460"/>
        <end position="471"/>
    </location>
</feature>
<evidence type="ECO:0000313" key="3">
    <source>
        <dbReference type="EnsemblMetazoa" id="XP_030848022"/>
    </source>
</evidence>
<feature type="compositionally biased region" description="Basic and acidic residues" evidence="1">
    <location>
        <begin position="387"/>
        <end position="398"/>
    </location>
</feature>
<feature type="compositionally biased region" description="Pro residues" evidence="1">
    <location>
        <begin position="89"/>
        <end position="115"/>
    </location>
</feature>
<dbReference type="OMA" id="HHHESAT"/>
<dbReference type="RefSeq" id="XP_030848022.1">
    <property type="nucleotide sequence ID" value="XM_030992162.1"/>
</dbReference>
<dbReference type="InterPro" id="IPR040195">
    <property type="entry name" value="CUE_CUED1"/>
</dbReference>
<dbReference type="InterPro" id="IPR040192">
    <property type="entry name" value="CUEDC1"/>
</dbReference>
<name>A0A7M7T1Z9_STRPU</name>
<dbReference type="SMART" id="SM00546">
    <property type="entry name" value="CUE"/>
    <property type="match status" value="1"/>
</dbReference>
<accession>A0A7M7T1Z9</accession>
<keyword evidence="4" id="KW-1185">Reference proteome</keyword>
<dbReference type="PROSITE" id="PS51140">
    <property type="entry name" value="CUE"/>
    <property type="match status" value="1"/>
</dbReference>
<feature type="compositionally biased region" description="Low complexity" evidence="1">
    <location>
        <begin position="313"/>
        <end position="325"/>
    </location>
</feature>
<dbReference type="PANTHER" id="PTHR13467:SF3">
    <property type="entry name" value="CUE DOMAIN-CONTAINING PROTEIN 1"/>
    <property type="match status" value="1"/>
</dbReference>
<evidence type="ECO:0000259" key="2">
    <source>
        <dbReference type="PROSITE" id="PS51140"/>
    </source>
</evidence>
<protein>
    <recommendedName>
        <fullName evidence="2">CUE domain-containing protein</fullName>
    </recommendedName>
</protein>
<dbReference type="PANTHER" id="PTHR13467">
    <property type="entry name" value="CUE DOMAIN CONTAINING PROTEIN 1"/>
    <property type="match status" value="1"/>
</dbReference>
<feature type="compositionally biased region" description="Polar residues" evidence="1">
    <location>
        <begin position="476"/>
        <end position="485"/>
    </location>
</feature>
<dbReference type="Proteomes" id="UP000007110">
    <property type="component" value="Unassembled WGS sequence"/>
</dbReference>
<dbReference type="InParanoid" id="A0A7M7T1Z9"/>
<feature type="region of interest" description="Disordered" evidence="1">
    <location>
        <begin position="59"/>
        <end position="122"/>
    </location>
</feature>
<dbReference type="AlphaFoldDB" id="A0A7M7T1Z9"/>
<feature type="compositionally biased region" description="Basic residues" evidence="1">
    <location>
        <begin position="555"/>
        <end position="567"/>
    </location>
</feature>
<dbReference type="Pfam" id="PF02845">
    <property type="entry name" value="CUE"/>
    <property type="match status" value="1"/>
</dbReference>
<feature type="compositionally biased region" description="Low complexity" evidence="1">
    <location>
        <begin position="1"/>
        <end position="10"/>
    </location>
</feature>